<comment type="caution">
    <text evidence="1">The sequence shown here is derived from an EMBL/GenBank/DDBJ whole genome shotgun (WGS) entry which is preliminary data.</text>
</comment>
<name>A0ACC0W9Z1_9STRA</name>
<dbReference type="EMBL" id="CM047582">
    <property type="protein sequence ID" value="KAI9914763.1"/>
    <property type="molecule type" value="Genomic_DNA"/>
</dbReference>
<keyword evidence="2" id="KW-1185">Reference proteome</keyword>
<dbReference type="Proteomes" id="UP001163321">
    <property type="component" value="Chromosome 3"/>
</dbReference>
<sequence>MLLRHGNVPTQAVETKASMTRSFRQQVANVKKASVRRQGSHDFRQMSARPRALTLLLEESGASFVD</sequence>
<evidence type="ECO:0000313" key="1">
    <source>
        <dbReference type="EMBL" id="KAI9914763.1"/>
    </source>
</evidence>
<evidence type="ECO:0000313" key="2">
    <source>
        <dbReference type="Proteomes" id="UP001163321"/>
    </source>
</evidence>
<gene>
    <name evidence="1" type="ORF">PsorP6_008230</name>
</gene>
<protein>
    <submittedName>
        <fullName evidence="1">Uncharacterized protein</fullName>
    </submittedName>
</protein>
<reference evidence="1 2" key="1">
    <citation type="journal article" date="2022" name="bioRxiv">
        <title>The genome of the oomycete Peronosclerospora sorghi, a cosmopolitan pathogen of maize and sorghum, is inflated with dispersed pseudogenes.</title>
        <authorList>
            <person name="Fletcher K."/>
            <person name="Martin F."/>
            <person name="Isakeit T."/>
            <person name="Cavanaugh K."/>
            <person name="Magill C."/>
            <person name="Michelmore R."/>
        </authorList>
    </citation>
    <scope>NUCLEOTIDE SEQUENCE [LARGE SCALE GENOMIC DNA]</scope>
    <source>
        <strain evidence="1">P6</strain>
    </source>
</reference>
<accession>A0ACC0W9Z1</accession>
<organism evidence="1 2">
    <name type="scientific">Peronosclerospora sorghi</name>
    <dbReference type="NCBI Taxonomy" id="230839"/>
    <lineage>
        <taxon>Eukaryota</taxon>
        <taxon>Sar</taxon>
        <taxon>Stramenopiles</taxon>
        <taxon>Oomycota</taxon>
        <taxon>Peronosporomycetes</taxon>
        <taxon>Peronosporales</taxon>
        <taxon>Peronosporaceae</taxon>
        <taxon>Peronosclerospora</taxon>
    </lineage>
</organism>
<proteinExistence type="predicted"/>